<name>A0ACC1RUJ0_9APHY</name>
<keyword evidence="2" id="KW-1185">Reference proteome</keyword>
<dbReference type="Proteomes" id="UP001148662">
    <property type="component" value="Unassembled WGS sequence"/>
</dbReference>
<evidence type="ECO:0000313" key="2">
    <source>
        <dbReference type="Proteomes" id="UP001148662"/>
    </source>
</evidence>
<accession>A0ACC1RUJ0</accession>
<sequence>MSTSQCEVGPRPKKLRLSDLNNFVLSRETFIVRARPVLSHLPPDVWLLILSHFPKISREDITRNSGWTLPRLHRRRIDVLRALSQTCRTLRAFCLPLAWEHVEACIWDGQQNPRNRYLSYVLKRQCYGLVKYPDIASHVKTLTVSLLVCPEQPMLKQLARCLGALPHLLALHIIASTFEIQELERTFRNKTYPSIESLVLPANAYPIIQCCTGIRDIHVTTCHFGNPQACWLETALSVSANCPYAGVLEGFQQWQCVFIQNGTQDSPYAERVKELLPLTSG</sequence>
<reference evidence="1" key="1">
    <citation type="submission" date="2022-07" db="EMBL/GenBank/DDBJ databases">
        <title>Genome Sequence of Phlebia brevispora.</title>
        <authorList>
            <person name="Buettner E."/>
        </authorList>
    </citation>
    <scope>NUCLEOTIDE SEQUENCE</scope>
    <source>
        <strain evidence="1">MPL23</strain>
    </source>
</reference>
<comment type="caution">
    <text evidence="1">The sequence shown here is derived from an EMBL/GenBank/DDBJ whole genome shotgun (WGS) entry which is preliminary data.</text>
</comment>
<evidence type="ECO:0000313" key="1">
    <source>
        <dbReference type="EMBL" id="KAJ3525509.1"/>
    </source>
</evidence>
<dbReference type="EMBL" id="JANHOG010002241">
    <property type="protein sequence ID" value="KAJ3525509.1"/>
    <property type="molecule type" value="Genomic_DNA"/>
</dbReference>
<proteinExistence type="predicted"/>
<gene>
    <name evidence="1" type="ORF">NM688_g8392</name>
</gene>
<protein>
    <submittedName>
        <fullName evidence="1">Uncharacterized protein</fullName>
    </submittedName>
</protein>
<organism evidence="1 2">
    <name type="scientific">Phlebia brevispora</name>
    <dbReference type="NCBI Taxonomy" id="194682"/>
    <lineage>
        <taxon>Eukaryota</taxon>
        <taxon>Fungi</taxon>
        <taxon>Dikarya</taxon>
        <taxon>Basidiomycota</taxon>
        <taxon>Agaricomycotina</taxon>
        <taxon>Agaricomycetes</taxon>
        <taxon>Polyporales</taxon>
        <taxon>Meruliaceae</taxon>
        <taxon>Phlebia</taxon>
    </lineage>
</organism>